<keyword evidence="5" id="KW-1185">Reference proteome</keyword>
<dbReference type="SUPFAM" id="SSF52499">
    <property type="entry name" value="Isochorismatase-like hydrolases"/>
    <property type="match status" value="1"/>
</dbReference>
<dbReference type="GO" id="GO:0016787">
    <property type="term" value="F:hydrolase activity"/>
    <property type="evidence" value="ECO:0007669"/>
    <property type="project" value="UniProtKB-KW"/>
</dbReference>
<comment type="similarity">
    <text evidence="1">Belongs to the isochorismatase family.</text>
</comment>
<dbReference type="OrthoDB" id="167809at2759"/>
<evidence type="ECO:0000256" key="1">
    <source>
        <dbReference type="ARBA" id="ARBA00006336"/>
    </source>
</evidence>
<dbReference type="InterPro" id="IPR000868">
    <property type="entry name" value="Isochorismatase-like_dom"/>
</dbReference>
<dbReference type="EMBL" id="WWBZ02000033">
    <property type="protein sequence ID" value="KAF4306337.1"/>
    <property type="molecule type" value="Genomic_DNA"/>
</dbReference>
<accession>A0A8H4ITY0</accession>
<dbReference type="Pfam" id="PF00857">
    <property type="entry name" value="Isochorismatase"/>
    <property type="match status" value="1"/>
</dbReference>
<evidence type="ECO:0000259" key="3">
    <source>
        <dbReference type="Pfam" id="PF00857"/>
    </source>
</evidence>
<reference evidence="4" key="1">
    <citation type="submission" date="2020-04" db="EMBL/GenBank/DDBJ databases">
        <title>Genome Assembly and Annotation of Botryosphaeria dothidea sdau 11-99, a Latent Pathogen of Apple Fruit Ring Rot in China.</title>
        <authorList>
            <person name="Yu C."/>
            <person name="Diao Y."/>
            <person name="Lu Q."/>
            <person name="Zhao J."/>
            <person name="Cui S."/>
            <person name="Peng C."/>
            <person name="He B."/>
            <person name="Liu H."/>
        </authorList>
    </citation>
    <scope>NUCLEOTIDE SEQUENCE [LARGE SCALE GENOMIC DNA]</scope>
    <source>
        <strain evidence="4">Sdau11-99</strain>
    </source>
</reference>
<dbReference type="Gene3D" id="3.40.50.850">
    <property type="entry name" value="Isochorismatase-like"/>
    <property type="match status" value="1"/>
</dbReference>
<dbReference type="Proteomes" id="UP000572817">
    <property type="component" value="Unassembled WGS sequence"/>
</dbReference>
<evidence type="ECO:0000313" key="5">
    <source>
        <dbReference type="Proteomes" id="UP000572817"/>
    </source>
</evidence>
<keyword evidence="2" id="KW-0378">Hydrolase</keyword>
<organism evidence="4 5">
    <name type="scientific">Botryosphaeria dothidea</name>
    <dbReference type="NCBI Taxonomy" id="55169"/>
    <lineage>
        <taxon>Eukaryota</taxon>
        <taxon>Fungi</taxon>
        <taxon>Dikarya</taxon>
        <taxon>Ascomycota</taxon>
        <taxon>Pezizomycotina</taxon>
        <taxon>Dothideomycetes</taxon>
        <taxon>Dothideomycetes incertae sedis</taxon>
        <taxon>Botryosphaeriales</taxon>
        <taxon>Botryosphaeriaceae</taxon>
        <taxon>Botryosphaeria</taxon>
    </lineage>
</organism>
<evidence type="ECO:0000256" key="2">
    <source>
        <dbReference type="ARBA" id="ARBA00022801"/>
    </source>
</evidence>
<dbReference type="PANTHER" id="PTHR43540">
    <property type="entry name" value="PEROXYUREIDOACRYLATE/UREIDOACRYLATE AMIDOHYDROLASE-RELATED"/>
    <property type="match status" value="1"/>
</dbReference>
<dbReference type="InterPro" id="IPR050272">
    <property type="entry name" value="Isochorismatase-like_hydrls"/>
</dbReference>
<feature type="domain" description="Isochorismatase-like" evidence="3">
    <location>
        <begin position="10"/>
        <end position="164"/>
    </location>
</feature>
<dbReference type="AlphaFoldDB" id="A0A8H4ITY0"/>
<dbReference type="PANTHER" id="PTHR43540:SF1">
    <property type="entry name" value="ISOCHORISMATASE HYDROLASE"/>
    <property type="match status" value="1"/>
</dbReference>
<protein>
    <submittedName>
        <fullName evidence="4">Isochorismatase family protein</fullName>
    </submittedName>
</protein>
<gene>
    <name evidence="4" type="ORF">GTA08_BOTSDO04893</name>
</gene>
<evidence type="ECO:0000313" key="4">
    <source>
        <dbReference type="EMBL" id="KAF4306337.1"/>
    </source>
</evidence>
<name>A0A8H4ITY0_9PEZI</name>
<proteinExistence type="inferred from homology"/>
<sequence>MTTASPRYGLLLIDIQQGFNHPTHWGNSRSTPGFESNIIKLLEAFRAVVEPGSIFHVRHHSTDPSSALHPTEGNAAFQPYATPQPGELTFTKNVNSGFIGTNLEAAIRERQITDLVIVGLTTDHCVSTTTRMAANLGVVGEGRILLVKDATATYGKSFERQTFDAETLHTIHLASLNEEFCEVVGTDSVIQEMEAL</sequence>
<dbReference type="InterPro" id="IPR036380">
    <property type="entry name" value="Isochorismatase-like_sf"/>
</dbReference>
<comment type="caution">
    <text evidence="4">The sequence shown here is derived from an EMBL/GenBank/DDBJ whole genome shotgun (WGS) entry which is preliminary data.</text>
</comment>